<dbReference type="PANTHER" id="PTHR23090">
    <property type="entry name" value="NH 3 /GLUTAMINE-DEPENDENT NAD + SYNTHETASE"/>
    <property type="match status" value="1"/>
</dbReference>
<comment type="pathway">
    <text evidence="1 7 8">Cofactor biosynthesis; NAD(+) biosynthesis; NAD(+) from deamido-NAD(+) (L-Gln route): step 1/1.</text>
</comment>
<feature type="active site" description="Proton acceptor; for glutaminase activity" evidence="7">
    <location>
        <position position="46"/>
    </location>
</feature>
<dbReference type="InterPro" id="IPR036526">
    <property type="entry name" value="C-N_Hydrolase_sf"/>
</dbReference>
<comment type="caution">
    <text evidence="7">Lacks conserved residue(s) required for the propagation of feature annotation.</text>
</comment>
<dbReference type="EC" id="6.3.5.1" evidence="7 8"/>
<comment type="similarity">
    <text evidence="10">Belongs to the NAD synthetase family.</text>
</comment>
<name>A0ABV6RSV7_9GAMM</name>
<organism evidence="12 13">
    <name type="scientific">Lysobacter korlensis</name>
    <dbReference type="NCBI Taxonomy" id="553636"/>
    <lineage>
        <taxon>Bacteria</taxon>
        <taxon>Pseudomonadati</taxon>
        <taxon>Pseudomonadota</taxon>
        <taxon>Gammaproteobacteria</taxon>
        <taxon>Lysobacterales</taxon>
        <taxon>Lysobacteraceae</taxon>
        <taxon>Lysobacter</taxon>
    </lineage>
</organism>
<dbReference type="PANTHER" id="PTHR23090:SF9">
    <property type="entry name" value="GLUTAMINE-DEPENDENT NAD(+) SYNTHETASE"/>
    <property type="match status" value="1"/>
</dbReference>
<keyword evidence="3 7" id="KW-0436">Ligase</keyword>
<dbReference type="Pfam" id="PF02540">
    <property type="entry name" value="NAD_synthase"/>
    <property type="match status" value="1"/>
</dbReference>
<evidence type="ECO:0000313" key="12">
    <source>
        <dbReference type="EMBL" id="MFC0679876.1"/>
    </source>
</evidence>
<dbReference type="NCBIfam" id="NF010588">
    <property type="entry name" value="PRK13981.1"/>
    <property type="match status" value="1"/>
</dbReference>
<dbReference type="CDD" id="cd00553">
    <property type="entry name" value="NAD_synthase"/>
    <property type="match status" value="1"/>
</dbReference>
<dbReference type="InterPro" id="IPR000132">
    <property type="entry name" value="Nitrilase/CN_hydratase_CS"/>
</dbReference>
<evidence type="ECO:0000259" key="11">
    <source>
        <dbReference type="PROSITE" id="PS50263"/>
    </source>
</evidence>
<dbReference type="InterPro" id="IPR003010">
    <property type="entry name" value="C-N_Hydrolase"/>
</dbReference>
<evidence type="ECO:0000256" key="6">
    <source>
        <dbReference type="ARBA" id="ARBA00023027"/>
    </source>
</evidence>
<evidence type="ECO:0000256" key="5">
    <source>
        <dbReference type="ARBA" id="ARBA00022840"/>
    </source>
</evidence>
<gene>
    <name evidence="7" type="primary">nadE</name>
    <name evidence="12" type="ORF">ACFFGH_18715</name>
</gene>
<keyword evidence="6 7" id="KW-0520">NAD</keyword>
<comment type="function">
    <text evidence="7">Catalyzes the ATP-dependent amidation of deamido-NAD to form NAD. Uses L-glutamine as a nitrogen source.</text>
</comment>
<dbReference type="HAMAP" id="MF_02090">
    <property type="entry name" value="NadE_glutamine_dep"/>
    <property type="match status" value="1"/>
</dbReference>
<dbReference type="CDD" id="cd07570">
    <property type="entry name" value="GAT_Gln-NAD-synth"/>
    <property type="match status" value="1"/>
</dbReference>
<feature type="active site" description="For glutaminase activity" evidence="7">
    <location>
        <position position="113"/>
    </location>
</feature>
<dbReference type="SUPFAM" id="SSF56317">
    <property type="entry name" value="Carbon-nitrogen hydrolase"/>
    <property type="match status" value="1"/>
</dbReference>
<comment type="caution">
    <text evidence="12">The sequence shown here is derived from an EMBL/GenBank/DDBJ whole genome shotgun (WGS) entry which is preliminary data.</text>
</comment>
<dbReference type="Gene3D" id="3.40.50.620">
    <property type="entry name" value="HUPs"/>
    <property type="match status" value="1"/>
</dbReference>
<feature type="domain" description="CN hydrolase" evidence="11">
    <location>
        <begin position="5"/>
        <end position="247"/>
    </location>
</feature>
<feature type="binding site" evidence="7">
    <location>
        <begin position="292"/>
        <end position="299"/>
    </location>
    <ligand>
        <name>ATP</name>
        <dbReference type="ChEBI" id="CHEBI:30616"/>
    </ligand>
</feature>
<sequence length="544" mass="60069">MTKPLRLALAQFDFPVGAVEANAERITAMIEHARDEYGADLVVFPELAISGYPPEDLLFRPSFLADCAAALQRIASRVRGIVAVVGWPQSVGSIVYNAASVLRDGQIEQTYRKRELPNYAVFDERRYFDVDPDRENCVFEVAGVQVGLLICEDLWFAEPLAETVEAGAALVVVPNASPFEHDKHVQRDTLLAQRTRETGAAIVYLNMVGGQDAVVFDGASVVADGDGTVHPAAAAFAEQWLVLEFDAETRRFAPLQWVEDGDESRDALAWRAVVRGTRDYCRKNGFDKVWLGLSGGIDSALVLAIAVDALGAENVTAVRMPSRYTADLSNDLAAEQCETQGVRLLTLPIEKPFQGFLDALSETFAGRPVDIAEENLQSRTRGALMMALSNKFGGLLLTTGNKSEYAVGYATIYGDMAGGYAPLKDLYKTEVYSLARWRNTVGDVVIPRGVIERPPSAELRENQKDQDSLPPYDVLDAILLRHVDLEQSSEEIIAAGFDRETVERIVRLVRISEWKRHQAAPGPKISRRAFGRERRYPITNSYRA</sequence>
<dbReference type="Pfam" id="PF00795">
    <property type="entry name" value="CN_hydrolase"/>
    <property type="match status" value="1"/>
</dbReference>
<dbReference type="RefSeq" id="WP_386671040.1">
    <property type="nucleotide sequence ID" value="NZ_JBHLTG010000004.1"/>
</dbReference>
<dbReference type="InterPro" id="IPR014445">
    <property type="entry name" value="Gln-dep_NAD_synthase"/>
</dbReference>
<dbReference type="NCBIfam" id="TIGR00552">
    <property type="entry name" value="nadE"/>
    <property type="match status" value="1"/>
</dbReference>
<dbReference type="InterPro" id="IPR022310">
    <property type="entry name" value="NAD/GMP_synthase"/>
</dbReference>
<dbReference type="InterPro" id="IPR014729">
    <property type="entry name" value="Rossmann-like_a/b/a_fold"/>
</dbReference>
<protein>
    <recommendedName>
        <fullName evidence="7 8">Glutamine-dependent NAD(+) synthetase</fullName>
        <ecNumber evidence="7 8">6.3.5.1</ecNumber>
    </recommendedName>
    <alternativeName>
        <fullName evidence="7 8">NAD(+) synthase [glutamine-hydrolyzing]</fullName>
    </alternativeName>
</protein>
<feature type="binding site" evidence="7">
    <location>
        <position position="183"/>
    </location>
    <ligand>
        <name>L-glutamine</name>
        <dbReference type="ChEBI" id="CHEBI:58359"/>
    </ligand>
</feature>
<dbReference type="InterPro" id="IPR003694">
    <property type="entry name" value="NAD_synthase"/>
</dbReference>
<keyword evidence="13" id="KW-1185">Reference proteome</keyword>
<evidence type="ECO:0000256" key="1">
    <source>
        <dbReference type="ARBA" id="ARBA00005188"/>
    </source>
</evidence>
<dbReference type="GO" id="GO:0003952">
    <property type="term" value="F:NAD+ synthase (glutamine-hydrolyzing) activity"/>
    <property type="evidence" value="ECO:0007669"/>
    <property type="project" value="UniProtKB-EC"/>
</dbReference>
<evidence type="ECO:0000256" key="8">
    <source>
        <dbReference type="PIRNR" id="PIRNR006630"/>
    </source>
</evidence>
<feature type="binding site" evidence="7">
    <location>
        <position position="515"/>
    </location>
    <ligand>
        <name>deamido-NAD(+)</name>
        <dbReference type="ChEBI" id="CHEBI:58437"/>
        <note>ligand shared between two neighboring subunits</note>
    </ligand>
</feature>
<comment type="similarity">
    <text evidence="2 7 8">In the C-terminal section; belongs to the NAD synthetase family.</text>
</comment>
<reference evidence="12 13" key="1">
    <citation type="submission" date="2024-09" db="EMBL/GenBank/DDBJ databases">
        <authorList>
            <person name="Sun Q."/>
            <person name="Mori K."/>
        </authorList>
    </citation>
    <scope>NUCLEOTIDE SEQUENCE [LARGE SCALE GENOMIC DNA]</scope>
    <source>
        <strain evidence="12 13">KCTC 23076</strain>
    </source>
</reference>
<evidence type="ECO:0000256" key="2">
    <source>
        <dbReference type="ARBA" id="ARBA00007145"/>
    </source>
</evidence>
<feature type="binding site" evidence="7">
    <location>
        <position position="404"/>
    </location>
    <ligand>
        <name>deamido-NAD(+)</name>
        <dbReference type="ChEBI" id="CHEBI:58437"/>
        <note>ligand shared between two neighboring subunits</note>
    </ligand>
</feature>
<dbReference type="EMBL" id="JBHLTG010000004">
    <property type="protein sequence ID" value="MFC0679876.1"/>
    <property type="molecule type" value="Genomic_DNA"/>
</dbReference>
<dbReference type="Gene3D" id="3.60.110.10">
    <property type="entry name" value="Carbon-nitrogen hydrolase"/>
    <property type="match status" value="1"/>
</dbReference>
<evidence type="ECO:0000256" key="10">
    <source>
        <dbReference type="RuleBase" id="RU003811"/>
    </source>
</evidence>
<dbReference type="PROSITE" id="PS50263">
    <property type="entry name" value="CN_HYDROLASE"/>
    <property type="match status" value="1"/>
</dbReference>
<proteinExistence type="inferred from homology"/>
<feature type="binding site" evidence="7">
    <location>
        <position position="399"/>
    </location>
    <ligand>
        <name>ATP</name>
        <dbReference type="ChEBI" id="CHEBI:30616"/>
    </ligand>
</feature>
<comment type="catalytic activity">
    <reaction evidence="7 8">
        <text>deamido-NAD(+) + L-glutamine + ATP + H2O = L-glutamate + AMP + diphosphate + NAD(+) + H(+)</text>
        <dbReference type="Rhea" id="RHEA:24384"/>
        <dbReference type="ChEBI" id="CHEBI:15377"/>
        <dbReference type="ChEBI" id="CHEBI:15378"/>
        <dbReference type="ChEBI" id="CHEBI:29985"/>
        <dbReference type="ChEBI" id="CHEBI:30616"/>
        <dbReference type="ChEBI" id="CHEBI:33019"/>
        <dbReference type="ChEBI" id="CHEBI:57540"/>
        <dbReference type="ChEBI" id="CHEBI:58359"/>
        <dbReference type="ChEBI" id="CHEBI:58437"/>
        <dbReference type="ChEBI" id="CHEBI:456215"/>
        <dbReference type="EC" id="6.3.5.1"/>
    </reaction>
</comment>
<feature type="binding site" evidence="7">
    <location>
        <position position="177"/>
    </location>
    <ligand>
        <name>L-glutamine</name>
        <dbReference type="ChEBI" id="CHEBI:58359"/>
    </ligand>
</feature>
<feature type="binding site" evidence="7">
    <location>
        <position position="375"/>
    </location>
    <ligand>
        <name>deamido-NAD(+)</name>
        <dbReference type="ChEBI" id="CHEBI:58437"/>
        <note>ligand shared between two neighboring subunits</note>
    </ligand>
</feature>
<feature type="active site" description="Nucleophile; for glutaminase activity" evidence="7">
    <location>
        <position position="151"/>
    </location>
</feature>
<keyword evidence="4 7" id="KW-0547">Nucleotide-binding</keyword>
<feature type="binding site" evidence="7">
    <location>
        <position position="119"/>
    </location>
    <ligand>
        <name>L-glutamine</name>
        <dbReference type="ChEBI" id="CHEBI:58359"/>
    </ligand>
</feature>
<evidence type="ECO:0000313" key="13">
    <source>
        <dbReference type="Proteomes" id="UP001589896"/>
    </source>
</evidence>
<accession>A0ABV6RSV7</accession>
<evidence type="ECO:0000256" key="9">
    <source>
        <dbReference type="PROSITE-ProRule" id="PRU10139"/>
    </source>
</evidence>
<dbReference type="PROSITE" id="PS00920">
    <property type="entry name" value="NITRIL_CHT_1"/>
    <property type="match status" value="1"/>
</dbReference>
<evidence type="ECO:0000256" key="4">
    <source>
        <dbReference type="ARBA" id="ARBA00022741"/>
    </source>
</evidence>
<evidence type="ECO:0000256" key="7">
    <source>
        <dbReference type="HAMAP-Rule" id="MF_02090"/>
    </source>
</evidence>
<keyword evidence="5 7" id="KW-0067">ATP-binding</keyword>
<dbReference type="SUPFAM" id="SSF52402">
    <property type="entry name" value="Adenine nucleotide alpha hydrolases-like"/>
    <property type="match status" value="1"/>
</dbReference>
<evidence type="ECO:0000256" key="3">
    <source>
        <dbReference type="ARBA" id="ARBA00022598"/>
    </source>
</evidence>
<feature type="active site" description="Proton acceptor" evidence="9">
    <location>
        <position position="46"/>
    </location>
</feature>
<dbReference type="PIRSF" id="PIRSF006630">
    <property type="entry name" value="NADS_GAT"/>
    <property type="match status" value="1"/>
</dbReference>
<dbReference type="Proteomes" id="UP001589896">
    <property type="component" value="Unassembled WGS sequence"/>
</dbReference>